<dbReference type="GO" id="GO:0003677">
    <property type="term" value="F:DNA binding"/>
    <property type="evidence" value="ECO:0007669"/>
    <property type="project" value="UniProtKB-KW"/>
</dbReference>
<dbReference type="PANTHER" id="PTHR43140:SF1">
    <property type="entry name" value="TYPE I RESTRICTION ENZYME ECOKI SPECIFICITY SUBUNIT"/>
    <property type="match status" value="1"/>
</dbReference>
<dbReference type="Gene3D" id="3.90.220.20">
    <property type="entry name" value="DNA methylase specificity domains"/>
    <property type="match status" value="2"/>
</dbReference>
<feature type="non-terminal residue" evidence="3">
    <location>
        <position position="1"/>
    </location>
</feature>
<proteinExistence type="predicted"/>
<dbReference type="InterPro" id="IPR051212">
    <property type="entry name" value="Type-I_RE_S_subunit"/>
</dbReference>
<dbReference type="SUPFAM" id="SSF116734">
    <property type="entry name" value="DNA methylase specificity domain"/>
    <property type="match status" value="1"/>
</dbReference>
<protein>
    <recommendedName>
        <fullName evidence="5">Restriction endonuclease subunit S</fullName>
    </recommendedName>
</protein>
<dbReference type="InterPro" id="IPR044946">
    <property type="entry name" value="Restrct_endonuc_typeI_TRD_sf"/>
</dbReference>
<evidence type="ECO:0000313" key="4">
    <source>
        <dbReference type="Proteomes" id="UP000238634"/>
    </source>
</evidence>
<keyword evidence="1" id="KW-0680">Restriction system</keyword>
<evidence type="ECO:0000256" key="1">
    <source>
        <dbReference type="ARBA" id="ARBA00022747"/>
    </source>
</evidence>
<comment type="caution">
    <text evidence="3">The sequence shown here is derived from an EMBL/GenBank/DDBJ whole genome shotgun (WGS) entry which is preliminary data.</text>
</comment>
<dbReference type="RefSeq" id="WP_219898770.1">
    <property type="nucleotide sequence ID" value="NZ_PVWG01000155.1"/>
</dbReference>
<name>A0A2T1CY77_9CYAN</name>
<gene>
    <name evidence="3" type="ORF">C7B65_27125</name>
</gene>
<reference evidence="3 4" key="2">
    <citation type="submission" date="2018-03" db="EMBL/GenBank/DDBJ databases">
        <title>The ancient ancestry and fast evolution of plastids.</title>
        <authorList>
            <person name="Moore K.R."/>
            <person name="Magnabosco C."/>
            <person name="Momper L."/>
            <person name="Gold D.A."/>
            <person name="Bosak T."/>
            <person name="Fournier G.P."/>
        </authorList>
    </citation>
    <scope>NUCLEOTIDE SEQUENCE [LARGE SCALE GENOMIC DNA]</scope>
    <source>
        <strain evidence="3 4">ULC007</strain>
    </source>
</reference>
<dbReference type="EMBL" id="PVWG01000155">
    <property type="protein sequence ID" value="PSB13188.1"/>
    <property type="molecule type" value="Genomic_DNA"/>
</dbReference>
<evidence type="ECO:0000256" key="2">
    <source>
        <dbReference type="ARBA" id="ARBA00023125"/>
    </source>
</evidence>
<dbReference type="GO" id="GO:0009307">
    <property type="term" value="P:DNA restriction-modification system"/>
    <property type="evidence" value="ECO:0007669"/>
    <property type="project" value="UniProtKB-KW"/>
</dbReference>
<evidence type="ECO:0000313" key="3">
    <source>
        <dbReference type="EMBL" id="PSB13188.1"/>
    </source>
</evidence>
<reference evidence="3 4" key="1">
    <citation type="submission" date="2018-02" db="EMBL/GenBank/DDBJ databases">
        <authorList>
            <person name="Cohen D.B."/>
            <person name="Kent A.D."/>
        </authorList>
    </citation>
    <scope>NUCLEOTIDE SEQUENCE [LARGE SCALE GENOMIC DNA]</scope>
    <source>
        <strain evidence="3 4">ULC007</strain>
    </source>
</reference>
<evidence type="ECO:0008006" key="5">
    <source>
        <dbReference type="Google" id="ProtNLM"/>
    </source>
</evidence>
<organism evidence="3 4">
    <name type="scientific">Phormidesmis priestleyi ULC007</name>
    <dbReference type="NCBI Taxonomy" id="1920490"/>
    <lineage>
        <taxon>Bacteria</taxon>
        <taxon>Bacillati</taxon>
        <taxon>Cyanobacteriota</taxon>
        <taxon>Cyanophyceae</taxon>
        <taxon>Leptolyngbyales</taxon>
        <taxon>Leptolyngbyaceae</taxon>
        <taxon>Phormidesmis</taxon>
    </lineage>
</organism>
<keyword evidence="2" id="KW-0238">DNA-binding</keyword>
<accession>A0A2T1CY77</accession>
<dbReference type="AlphaFoldDB" id="A0A2T1CY77"/>
<keyword evidence="4" id="KW-1185">Reference proteome</keyword>
<dbReference type="Proteomes" id="UP000238634">
    <property type="component" value="Unassembled WGS sequence"/>
</dbReference>
<sequence>EGSRHKEGLIRGSSYLIFNFTLLLRLNIAIPSFTEQERIVEKVEELFSELDQGVESLKTAQKQLKVYRQAVLKWAFDGKLTEAWRKQRDPSTLKTGEALLTQIRAERENRYQQQLAEWETAVKEWEAIAKVGKKPSKPQQLKNVLSLTESDVFNLPQLPDSWLYVEIEIFLASDKKSMITGPFGTIAILNQL</sequence>
<dbReference type="PANTHER" id="PTHR43140">
    <property type="entry name" value="TYPE-1 RESTRICTION ENZYME ECOKI SPECIFICITY PROTEIN"/>
    <property type="match status" value="1"/>
</dbReference>